<dbReference type="GO" id="GO:0009401">
    <property type="term" value="P:phosphoenolpyruvate-dependent sugar phosphotransferase system"/>
    <property type="evidence" value="ECO:0007669"/>
    <property type="project" value="InterPro"/>
</dbReference>
<feature type="transmembrane region" description="Helical" evidence="8">
    <location>
        <begin position="209"/>
        <end position="230"/>
    </location>
</feature>
<feature type="transmembrane region" description="Helical" evidence="8">
    <location>
        <begin position="236"/>
        <end position="255"/>
    </location>
</feature>
<sequence length="353" mass="37843">MTSKEKSSNKSFFSVILNAVAAGVVIALLPNAFLGELLKFFKEGQPLLEQLHQIVVVIQSFMPFIIGALAAHAFKFSGSGVVFTGTSAMIGSGVIQFKGSQFILQGVGDIINVMLIVMLTCFLFKVLDGKFGSLDMIILPIIIPVFSGIVGLLTLPYISRITGALGKMIQTFTELNPLIMSILIAITFALLMVTPISLVAIATAVSLSGLASGAGNMGIVAASMTFLVGSLRVNKAGVLVVLIIGATKMMIPVYFKHPIIMIPLTINGIVTGLITYLIGIKGTPMSAGFGYSGFVGPINAFNRMDGDPTMNMILLLFGYFIVPFTVAWFVHQVCKNILPGYRDDIYRFEIPKQ</sequence>
<dbReference type="GO" id="GO:0005886">
    <property type="term" value="C:plasma membrane"/>
    <property type="evidence" value="ECO:0007669"/>
    <property type="project" value="UniProtKB-SubCell"/>
</dbReference>
<dbReference type="EMBL" id="UHEF01000001">
    <property type="protein sequence ID" value="SUM88172.1"/>
    <property type="molecule type" value="Genomic_DNA"/>
</dbReference>
<feature type="transmembrane region" description="Helical" evidence="8">
    <location>
        <begin position="54"/>
        <end position="74"/>
    </location>
</feature>
<evidence type="ECO:0000256" key="3">
    <source>
        <dbReference type="ARBA" id="ARBA00022475"/>
    </source>
</evidence>
<reference evidence="10 13" key="3">
    <citation type="submission" date="2020-11" db="EMBL/GenBank/DDBJ databases">
        <authorList>
            <consortium name="Pathogen Informatics"/>
        </authorList>
    </citation>
    <scope>NUCLEOTIDE SEQUENCE [LARGE SCALE GENOMIC DNA]</scope>
    <source>
        <strain evidence="10 13">NCTC12218</strain>
    </source>
</reference>
<reference evidence="11 14" key="1">
    <citation type="submission" date="2018-01" db="EMBL/GenBank/DDBJ databases">
        <title>Complete genome sequence of Staphylococcus Scheliferi isolated from human.</title>
        <authorList>
            <person name="Abouelkhair M.A."/>
            <person name="Bemis D.A."/>
            <person name="Kania S.A."/>
        </authorList>
    </citation>
    <scope>NUCLEOTIDE SEQUENCE [LARGE SCALE GENOMIC DNA]</scope>
    <source>
        <strain evidence="11 14">ATCC 43808</strain>
    </source>
</reference>
<dbReference type="InterPro" id="IPR003352">
    <property type="entry name" value="PTS_EIIC"/>
</dbReference>
<dbReference type="GeneID" id="93789697"/>
<dbReference type="AlphaFoldDB" id="A0A7Z7VWT8"/>
<evidence type="ECO:0000256" key="4">
    <source>
        <dbReference type="ARBA" id="ARBA00022597"/>
    </source>
</evidence>
<feature type="domain" description="Phosphotransferase system EIIC" evidence="9">
    <location>
        <begin position="16"/>
        <end position="346"/>
    </location>
</feature>
<gene>
    <name evidence="11" type="ORF">C1O36_10745</name>
    <name evidence="12" type="ORF">NCTC12218_00985</name>
</gene>
<protein>
    <submittedName>
        <fullName evidence="12">Membrane protein</fullName>
    </submittedName>
    <submittedName>
        <fullName evidence="11">PTS transporter subunit IIC</fullName>
    </submittedName>
</protein>
<feature type="transmembrane region" description="Helical" evidence="8">
    <location>
        <begin position="178"/>
        <end position="202"/>
    </location>
</feature>
<evidence type="ECO:0000259" key="9">
    <source>
        <dbReference type="Pfam" id="PF13303"/>
    </source>
</evidence>
<keyword evidence="2" id="KW-0813">Transport</keyword>
<proteinExistence type="predicted"/>
<feature type="transmembrane region" description="Helical" evidence="8">
    <location>
        <begin position="136"/>
        <end position="158"/>
    </location>
</feature>
<evidence type="ECO:0000313" key="14">
    <source>
        <dbReference type="Proteomes" id="UP000572988"/>
    </source>
</evidence>
<name>A0A7Z7VWT8_STASC</name>
<reference evidence="12" key="2">
    <citation type="submission" date="2018-06" db="EMBL/GenBank/DDBJ databases">
        <authorList>
            <consortium name="Pathogen Informatics"/>
            <person name="Doyle S."/>
        </authorList>
    </citation>
    <scope>NUCLEOTIDE SEQUENCE [LARGE SCALE GENOMIC DNA]</scope>
    <source>
        <strain evidence="12">NCTC12218</strain>
    </source>
</reference>
<evidence type="ECO:0000313" key="13">
    <source>
        <dbReference type="Proteomes" id="UP000264146"/>
    </source>
</evidence>
<dbReference type="Proteomes" id="UP000264146">
    <property type="component" value="Chromosome"/>
</dbReference>
<dbReference type="EMBL" id="POVK01000044">
    <property type="protein sequence ID" value="NHA34941.1"/>
    <property type="molecule type" value="Genomic_DNA"/>
</dbReference>
<evidence type="ECO:0000313" key="10">
    <source>
        <dbReference type="EMBL" id="CAD7359350.1"/>
    </source>
</evidence>
<dbReference type="Pfam" id="PF13303">
    <property type="entry name" value="PTS_EIIC_2"/>
    <property type="match status" value="1"/>
</dbReference>
<feature type="transmembrane region" description="Helical" evidence="8">
    <location>
        <begin position="312"/>
        <end position="330"/>
    </location>
</feature>
<keyword evidence="6 8" id="KW-1133">Transmembrane helix</keyword>
<evidence type="ECO:0000313" key="11">
    <source>
        <dbReference type="EMBL" id="NHA34941.1"/>
    </source>
</evidence>
<feature type="transmembrane region" description="Helical" evidence="8">
    <location>
        <begin position="81"/>
        <end position="97"/>
    </location>
</feature>
<evidence type="ECO:0000313" key="12">
    <source>
        <dbReference type="EMBL" id="SUM88172.1"/>
    </source>
</evidence>
<evidence type="ECO:0000256" key="7">
    <source>
        <dbReference type="ARBA" id="ARBA00023136"/>
    </source>
</evidence>
<dbReference type="Proteomes" id="UP000572988">
    <property type="component" value="Unassembled WGS sequence"/>
</dbReference>
<dbReference type="GO" id="GO:0008982">
    <property type="term" value="F:protein-N(PI)-phosphohistidine-sugar phosphotransferase activity"/>
    <property type="evidence" value="ECO:0007669"/>
    <property type="project" value="InterPro"/>
</dbReference>
<keyword evidence="7 8" id="KW-0472">Membrane</keyword>
<evidence type="ECO:0000256" key="1">
    <source>
        <dbReference type="ARBA" id="ARBA00004651"/>
    </source>
</evidence>
<evidence type="ECO:0000256" key="2">
    <source>
        <dbReference type="ARBA" id="ARBA00022448"/>
    </source>
</evidence>
<comment type="subcellular location">
    <subcellularLocation>
        <location evidence="1">Cell membrane</location>
        <topology evidence="1">Multi-pass membrane protein</topology>
    </subcellularLocation>
</comment>
<keyword evidence="3" id="KW-1003">Cell membrane</keyword>
<organism evidence="12">
    <name type="scientific">Staphylococcus schleiferi</name>
    <dbReference type="NCBI Taxonomy" id="1295"/>
    <lineage>
        <taxon>Bacteria</taxon>
        <taxon>Bacillati</taxon>
        <taxon>Bacillota</taxon>
        <taxon>Bacilli</taxon>
        <taxon>Bacillales</taxon>
        <taxon>Staphylococcaceae</taxon>
        <taxon>Staphylococcus</taxon>
    </lineage>
</organism>
<keyword evidence="14" id="KW-1185">Reference proteome</keyword>
<dbReference type="EMBL" id="LR962863">
    <property type="protein sequence ID" value="CAD7359350.1"/>
    <property type="molecule type" value="Genomic_DNA"/>
</dbReference>
<keyword evidence="5 8" id="KW-0812">Transmembrane</keyword>
<keyword evidence="4" id="KW-0762">Sugar transport</keyword>
<feature type="transmembrane region" description="Helical" evidence="8">
    <location>
        <begin position="12"/>
        <end position="34"/>
    </location>
</feature>
<evidence type="ECO:0000256" key="6">
    <source>
        <dbReference type="ARBA" id="ARBA00022989"/>
    </source>
</evidence>
<evidence type="ECO:0000256" key="5">
    <source>
        <dbReference type="ARBA" id="ARBA00022692"/>
    </source>
</evidence>
<accession>A0A7Z7VWT8</accession>
<evidence type="ECO:0000256" key="8">
    <source>
        <dbReference type="SAM" id="Phobius"/>
    </source>
</evidence>
<feature type="transmembrane region" description="Helical" evidence="8">
    <location>
        <begin position="262"/>
        <end position="280"/>
    </location>
</feature>
<feature type="transmembrane region" description="Helical" evidence="8">
    <location>
        <begin position="103"/>
        <end position="124"/>
    </location>
</feature>
<dbReference type="RefSeq" id="WP_016425476.1">
    <property type="nucleotide sequence ID" value="NZ_CABKRV010000001.1"/>
</dbReference>